<dbReference type="Pfam" id="PF01486">
    <property type="entry name" value="K-box"/>
    <property type="match status" value="1"/>
</dbReference>
<evidence type="ECO:0000256" key="5">
    <source>
        <dbReference type="ARBA" id="ARBA00023242"/>
    </source>
</evidence>
<dbReference type="SMART" id="SM00432">
    <property type="entry name" value="MADS"/>
    <property type="match status" value="1"/>
</dbReference>
<keyword evidence="4" id="KW-0804">Transcription</keyword>
<dbReference type="GO" id="GO:0045944">
    <property type="term" value="P:positive regulation of transcription by RNA polymerase II"/>
    <property type="evidence" value="ECO:0007669"/>
    <property type="project" value="InterPro"/>
</dbReference>
<protein>
    <submittedName>
        <fullName evidence="9">Agamous-like MADS-box protein</fullName>
    </submittedName>
</protein>
<dbReference type="InterPro" id="IPR002100">
    <property type="entry name" value="TF_MADSbox"/>
</dbReference>
<evidence type="ECO:0000256" key="1">
    <source>
        <dbReference type="ARBA" id="ARBA00004123"/>
    </source>
</evidence>
<dbReference type="GO" id="GO:0005634">
    <property type="term" value="C:nucleus"/>
    <property type="evidence" value="ECO:0007669"/>
    <property type="project" value="UniProtKB-SubCell"/>
</dbReference>
<dbReference type="Gene3D" id="3.40.1810.10">
    <property type="entry name" value="Transcription factor, MADS-box"/>
    <property type="match status" value="1"/>
</dbReference>
<feature type="domain" description="K-box" evidence="8">
    <location>
        <begin position="85"/>
        <end position="175"/>
    </location>
</feature>
<organism evidence="9">
    <name type="scientific">Paeonia suffruticosa</name>
    <name type="common">Tree peony</name>
    <name type="synonym">Paeonia moutan</name>
    <dbReference type="NCBI Taxonomy" id="45171"/>
    <lineage>
        <taxon>Eukaryota</taxon>
        <taxon>Viridiplantae</taxon>
        <taxon>Streptophyta</taxon>
        <taxon>Embryophyta</taxon>
        <taxon>Tracheophyta</taxon>
        <taxon>Spermatophyta</taxon>
        <taxon>Magnoliopsida</taxon>
        <taxon>eudicotyledons</taxon>
        <taxon>Gunneridae</taxon>
        <taxon>Pentapetalae</taxon>
        <taxon>Saxifragales</taxon>
        <taxon>Paeoniaceae</taxon>
        <taxon>Paeonia</taxon>
    </lineage>
</organism>
<reference evidence="9" key="1">
    <citation type="submission" date="2018-10" db="EMBL/GenBank/DDBJ databases">
        <authorList>
            <person name="Zhang L."/>
        </authorList>
    </citation>
    <scope>NUCLEOTIDE SEQUENCE</scope>
</reference>
<dbReference type="InterPro" id="IPR036879">
    <property type="entry name" value="TF_MADSbox_sf"/>
</dbReference>
<dbReference type="InterPro" id="IPR050142">
    <property type="entry name" value="MADS-box/MEF2_TF"/>
</dbReference>
<evidence type="ECO:0000256" key="6">
    <source>
        <dbReference type="SAM" id="Coils"/>
    </source>
</evidence>
<dbReference type="GO" id="GO:0046983">
    <property type="term" value="F:protein dimerization activity"/>
    <property type="evidence" value="ECO:0007669"/>
    <property type="project" value="InterPro"/>
</dbReference>
<keyword evidence="6" id="KW-0175">Coiled coil</keyword>
<evidence type="ECO:0000256" key="3">
    <source>
        <dbReference type="ARBA" id="ARBA00023125"/>
    </source>
</evidence>
<feature type="coiled-coil region" evidence="6">
    <location>
        <begin position="126"/>
        <end position="182"/>
    </location>
</feature>
<dbReference type="PROSITE" id="PS50066">
    <property type="entry name" value="MADS_BOX_2"/>
    <property type="match status" value="1"/>
</dbReference>
<sequence length="246" mass="28330">MGRARIPIQRIENKSSRQVTFSKRRKGLMNKAHALATLCDAQIAIIVFSITGKLYEFSSSDMSYILSRYGKDRTHSDLALAKYVPNESVYEVNVMQDEITSLRTACRRMMGKELGGLSSKELLQIQEQITEAIISVKDKKEELLREQLKNSELQEEKMMLENKALRKQVEELQQNLMLQNAERCSMERDMISIKSITELRQNLTLKDAEPCPMEREWISIKSFTELRQNMTLQNAEPCPMEGAGFL</sequence>
<dbReference type="AlphaFoldDB" id="A0A4P8J0B8"/>
<dbReference type="EMBL" id="MK028575">
    <property type="protein sequence ID" value="QCP57167.1"/>
    <property type="molecule type" value="mRNA"/>
</dbReference>
<comment type="subcellular location">
    <subcellularLocation>
        <location evidence="1">Nucleus</location>
    </subcellularLocation>
</comment>
<dbReference type="PANTHER" id="PTHR48019">
    <property type="entry name" value="SERUM RESPONSE FACTOR HOMOLOG"/>
    <property type="match status" value="1"/>
</dbReference>
<evidence type="ECO:0000256" key="2">
    <source>
        <dbReference type="ARBA" id="ARBA00023015"/>
    </source>
</evidence>
<keyword evidence="2" id="KW-0805">Transcription regulation</keyword>
<keyword evidence="5" id="KW-0539">Nucleus</keyword>
<dbReference type="CDD" id="cd00265">
    <property type="entry name" value="MADS_MEF2_like"/>
    <property type="match status" value="1"/>
</dbReference>
<gene>
    <name evidence="9" type="primary">AGL15</name>
</gene>
<proteinExistence type="evidence at transcript level"/>
<dbReference type="GO" id="GO:0003700">
    <property type="term" value="F:DNA-binding transcription factor activity"/>
    <property type="evidence" value="ECO:0007669"/>
    <property type="project" value="InterPro"/>
</dbReference>
<dbReference type="PRINTS" id="PR00404">
    <property type="entry name" value="MADSDOMAIN"/>
</dbReference>
<name>A0A4P8J0B8_PAESU</name>
<keyword evidence="3" id="KW-0238">DNA-binding</keyword>
<dbReference type="GO" id="GO:0000977">
    <property type="term" value="F:RNA polymerase II transcription regulatory region sequence-specific DNA binding"/>
    <property type="evidence" value="ECO:0007669"/>
    <property type="project" value="InterPro"/>
</dbReference>
<dbReference type="InterPro" id="IPR002487">
    <property type="entry name" value="TF_Kbox"/>
</dbReference>
<dbReference type="Pfam" id="PF00319">
    <property type="entry name" value="SRF-TF"/>
    <property type="match status" value="1"/>
</dbReference>
<evidence type="ECO:0000259" key="7">
    <source>
        <dbReference type="PROSITE" id="PS50066"/>
    </source>
</evidence>
<accession>A0A4P8J0B8</accession>
<dbReference type="SUPFAM" id="SSF55455">
    <property type="entry name" value="SRF-like"/>
    <property type="match status" value="1"/>
</dbReference>
<evidence type="ECO:0000256" key="4">
    <source>
        <dbReference type="ARBA" id="ARBA00023163"/>
    </source>
</evidence>
<dbReference type="InterPro" id="IPR033896">
    <property type="entry name" value="MEF2-like_N"/>
</dbReference>
<dbReference type="PROSITE" id="PS51297">
    <property type="entry name" value="K_BOX"/>
    <property type="match status" value="1"/>
</dbReference>
<feature type="domain" description="MADS-box" evidence="7">
    <location>
        <begin position="1"/>
        <end position="61"/>
    </location>
</feature>
<evidence type="ECO:0000259" key="8">
    <source>
        <dbReference type="PROSITE" id="PS51297"/>
    </source>
</evidence>
<evidence type="ECO:0000313" key="9">
    <source>
        <dbReference type="EMBL" id="QCP57167.1"/>
    </source>
</evidence>